<dbReference type="SUPFAM" id="SSF48498">
    <property type="entry name" value="Tetracyclin repressor-like, C-terminal domain"/>
    <property type="match status" value="1"/>
</dbReference>
<proteinExistence type="predicted"/>
<accession>A0A4P7XJJ7</accession>
<dbReference type="InterPro" id="IPR041490">
    <property type="entry name" value="KstR2_TetR_C"/>
</dbReference>
<dbReference type="InterPro" id="IPR050109">
    <property type="entry name" value="HTH-type_TetR-like_transc_reg"/>
</dbReference>
<evidence type="ECO:0000313" key="4">
    <source>
        <dbReference type="EMBL" id="QCF27309.1"/>
    </source>
</evidence>
<reference evidence="4 5" key="1">
    <citation type="submission" date="2018-07" db="EMBL/GenBank/DDBJ databases">
        <title>Marsedoiliclastica nanhaica gen. nov. sp. nov., a novel marine hydrocarbonoclastic bacterium isolated from an in-situ enriched hydrocarbon-degrading consortium in deep-sea sediment.</title>
        <authorList>
            <person name="Dong C."/>
            <person name="Ma T."/>
            <person name="Liu R."/>
            <person name="Shao Z."/>
        </authorList>
    </citation>
    <scope>NUCLEOTIDE SEQUENCE [LARGE SCALE GENOMIC DNA]</scope>
    <source>
        <strain evidence="5">soil36-7</strain>
    </source>
</reference>
<dbReference type="PANTHER" id="PTHR30055">
    <property type="entry name" value="HTH-TYPE TRANSCRIPTIONAL REGULATOR RUTR"/>
    <property type="match status" value="1"/>
</dbReference>
<name>A0A4P7XJJ7_9ALTE</name>
<evidence type="ECO:0000313" key="5">
    <source>
        <dbReference type="Proteomes" id="UP000298049"/>
    </source>
</evidence>
<dbReference type="PRINTS" id="PR00455">
    <property type="entry name" value="HTHTETR"/>
</dbReference>
<feature type="DNA-binding region" description="H-T-H motif" evidence="2">
    <location>
        <begin position="37"/>
        <end position="56"/>
    </location>
</feature>
<dbReference type="InterPro" id="IPR009057">
    <property type="entry name" value="Homeodomain-like_sf"/>
</dbReference>
<gene>
    <name evidence="4" type="ORF">soil367_15985</name>
</gene>
<dbReference type="OrthoDB" id="63332at2"/>
<dbReference type="InterPro" id="IPR001647">
    <property type="entry name" value="HTH_TetR"/>
</dbReference>
<dbReference type="Pfam" id="PF00440">
    <property type="entry name" value="TetR_N"/>
    <property type="match status" value="1"/>
</dbReference>
<keyword evidence="1 2" id="KW-0238">DNA-binding</keyword>
<dbReference type="GO" id="GO:0000976">
    <property type="term" value="F:transcription cis-regulatory region binding"/>
    <property type="evidence" value="ECO:0007669"/>
    <property type="project" value="TreeGrafter"/>
</dbReference>
<dbReference type="AlphaFoldDB" id="A0A4P7XJJ7"/>
<evidence type="ECO:0000256" key="1">
    <source>
        <dbReference type="ARBA" id="ARBA00023125"/>
    </source>
</evidence>
<evidence type="ECO:0000256" key="2">
    <source>
        <dbReference type="PROSITE-ProRule" id="PRU00335"/>
    </source>
</evidence>
<dbReference type="SUPFAM" id="SSF46689">
    <property type="entry name" value="Homeodomain-like"/>
    <property type="match status" value="1"/>
</dbReference>
<dbReference type="InterPro" id="IPR036271">
    <property type="entry name" value="Tet_transcr_reg_TetR-rel_C_sf"/>
</dbReference>
<dbReference type="RefSeq" id="WP_136550019.1">
    <property type="nucleotide sequence ID" value="NZ_CP031093.1"/>
</dbReference>
<dbReference type="EMBL" id="CP031093">
    <property type="protein sequence ID" value="QCF27309.1"/>
    <property type="molecule type" value="Genomic_DNA"/>
</dbReference>
<dbReference type="PANTHER" id="PTHR30055:SF226">
    <property type="entry name" value="HTH-TYPE TRANSCRIPTIONAL REGULATOR PKSA"/>
    <property type="match status" value="1"/>
</dbReference>
<keyword evidence="5" id="KW-1185">Reference proteome</keyword>
<protein>
    <submittedName>
        <fullName evidence="4">TetR/AcrR family transcriptional regulator</fullName>
    </submittedName>
</protein>
<dbReference type="KEGG" id="hmi:soil367_15985"/>
<dbReference type="Proteomes" id="UP000298049">
    <property type="component" value="Chromosome"/>
</dbReference>
<dbReference type="Gene3D" id="1.10.357.10">
    <property type="entry name" value="Tetracycline Repressor, domain 2"/>
    <property type="match status" value="1"/>
</dbReference>
<feature type="domain" description="HTH tetR-type" evidence="3">
    <location>
        <begin position="14"/>
        <end position="74"/>
    </location>
</feature>
<organism evidence="4 5">
    <name type="scientific">Hydrocarboniclastica marina</name>
    <dbReference type="NCBI Taxonomy" id="2259620"/>
    <lineage>
        <taxon>Bacteria</taxon>
        <taxon>Pseudomonadati</taxon>
        <taxon>Pseudomonadota</taxon>
        <taxon>Gammaproteobacteria</taxon>
        <taxon>Alteromonadales</taxon>
        <taxon>Alteromonadaceae</taxon>
        <taxon>Hydrocarboniclastica</taxon>
    </lineage>
</organism>
<dbReference type="Pfam" id="PF17932">
    <property type="entry name" value="TetR_C_24"/>
    <property type="match status" value="1"/>
</dbReference>
<dbReference type="GO" id="GO:0003700">
    <property type="term" value="F:DNA-binding transcription factor activity"/>
    <property type="evidence" value="ECO:0007669"/>
    <property type="project" value="TreeGrafter"/>
</dbReference>
<dbReference type="PROSITE" id="PS50977">
    <property type="entry name" value="HTH_TETR_2"/>
    <property type="match status" value="1"/>
</dbReference>
<evidence type="ECO:0000259" key="3">
    <source>
        <dbReference type="PROSITE" id="PS50977"/>
    </source>
</evidence>
<sequence length="221" mass="23675">MAYRETARTLAKKQAVRQRLLESAESLVASGGFRGAAVAKVADLAGVATGTVYRHFASKGDLFSEVFQRATAREVARVDEALHESGSAMARLERALRVFASRALRAPTMAWALIAEPVDPQVDQERLIYRQTYARLFAETLDEGVRTGEIPALDTQLASAAIVGAIAEALIGPLSPTVQAPQAPEPESHAGLVDAILAFCLQAVCVQREPSAVRPPIRSLT</sequence>